<dbReference type="AlphaFoldDB" id="A0A8H7WC47"/>
<dbReference type="Proteomes" id="UP000664132">
    <property type="component" value="Unassembled WGS sequence"/>
</dbReference>
<accession>A0A8H7WC47</accession>
<dbReference type="InterPro" id="IPR052701">
    <property type="entry name" value="GAG_Ulvan_Degrading_Sulfatases"/>
</dbReference>
<keyword evidence="2" id="KW-1133">Transmembrane helix</keyword>
<comment type="caution">
    <text evidence="4">The sequence shown here is derived from an EMBL/GenBank/DDBJ whole genome shotgun (WGS) entry which is preliminary data.</text>
</comment>
<dbReference type="EMBL" id="JAFJYH010000054">
    <property type="protein sequence ID" value="KAG4422117.1"/>
    <property type="molecule type" value="Genomic_DNA"/>
</dbReference>
<name>A0A8H7WC47_9HELO</name>
<dbReference type="Pfam" id="PF00884">
    <property type="entry name" value="Sulfatase"/>
    <property type="match status" value="1"/>
</dbReference>
<gene>
    <name evidence="4" type="ORF">IFR04_004744</name>
</gene>
<evidence type="ECO:0000256" key="2">
    <source>
        <dbReference type="SAM" id="Phobius"/>
    </source>
</evidence>
<evidence type="ECO:0000313" key="5">
    <source>
        <dbReference type="Proteomes" id="UP000664132"/>
    </source>
</evidence>
<dbReference type="Gene3D" id="3.40.720.10">
    <property type="entry name" value="Alkaline Phosphatase, subunit A"/>
    <property type="match status" value="1"/>
</dbReference>
<evidence type="ECO:0000313" key="4">
    <source>
        <dbReference type="EMBL" id="KAG4422117.1"/>
    </source>
</evidence>
<reference evidence="4" key="1">
    <citation type="submission" date="2021-02" db="EMBL/GenBank/DDBJ databases">
        <title>Genome sequence Cadophora malorum strain M34.</title>
        <authorList>
            <person name="Stefanovic E."/>
            <person name="Vu D."/>
            <person name="Scully C."/>
            <person name="Dijksterhuis J."/>
            <person name="Roader J."/>
            <person name="Houbraken J."/>
        </authorList>
    </citation>
    <scope>NUCLEOTIDE SEQUENCE</scope>
    <source>
        <strain evidence="4">M34</strain>
    </source>
</reference>
<proteinExistence type="predicted"/>
<feature type="transmembrane region" description="Helical" evidence="2">
    <location>
        <begin position="186"/>
        <end position="205"/>
    </location>
</feature>
<feature type="region of interest" description="Disordered" evidence="1">
    <location>
        <begin position="131"/>
        <end position="158"/>
    </location>
</feature>
<evidence type="ECO:0000259" key="3">
    <source>
        <dbReference type="Pfam" id="PF00884"/>
    </source>
</evidence>
<keyword evidence="5" id="KW-1185">Reference proteome</keyword>
<dbReference type="InterPro" id="IPR000917">
    <property type="entry name" value="Sulfatase_N"/>
</dbReference>
<dbReference type="PANTHER" id="PTHR43751:SF3">
    <property type="entry name" value="SULFATASE N-TERMINAL DOMAIN-CONTAINING PROTEIN"/>
    <property type="match status" value="1"/>
</dbReference>
<keyword evidence="2" id="KW-0472">Membrane</keyword>
<evidence type="ECO:0000256" key="1">
    <source>
        <dbReference type="SAM" id="MobiDB-lite"/>
    </source>
</evidence>
<feature type="domain" description="Sulfatase N-terminal" evidence="3">
    <location>
        <begin position="441"/>
        <end position="729"/>
    </location>
</feature>
<organism evidence="4 5">
    <name type="scientific">Cadophora malorum</name>
    <dbReference type="NCBI Taxonomy" id="108018"/>
    <lineage>
        <taxon>Eukaryota</taxon>
        <taxon>Fungi</taxon>
        <taxon>Dikarya</taxon>
        <taxon>Ascomycota</taxon>
        <taxon>Pezizomycotina</taxon>
        <taxon>Leotiomycetes</taxon>
        <taxon>Helotiales</taxon>
        <taxon>Ploettnerulaceae</taxon>
        <taxon>Cadophora</taxon>
    </lineage>
</organism>
<dbReference type="OrthoDB" id="103349at2759"/>
<dbReference type="PANTHER" id="PTHR43751">
    <property type="entry name" value="SULFATASE"/>
    <property type="match status" value="1"/>
</dbReference>
<dbReference type="InterPro" id="IPR017850">
    <property type="entry name" value="Alkaline_phosphatase_core_sf"/>
</dbReference>
<protein>
    <recommendedName>
        <fullName evidence="3">Sulfatase N-terminal domain-containing protein</fullName>
    </recommendedName>
</protein>
<keyword evidence="2" id="KW-0812">Transmembrane</keyword>
<dbReference type="SUPFAM" id="SSF53649">
    <property type="entry name" value="Alkaline phosphatase-like"/>
    <property type="match status" value="1"/>
</dbReference>
<sequence length="889" mass="100094">MKSQSKRDVRTTLRRFWTVPFQYSLLATSRTGGDGSSYLLSGVHYWASSVQIAFYLETGSEIKWSAAGNFVSDPAAMRLLLSGGFYAFLVSVVIVVIAFFASQVLYDGTFALLSGLTGAFTNRRLQPRKTPKQLLDDDSESERGCGDSISSQEDSLDSCGQNIDSTSFESETLHPKSNPTGRHSKWISRTIFIVPFTIVLFLLCVRPRDFPFAHMSGSLPLTLRDIWGVYSEGLCQTGHSREFDIFPLPELISSELWEQPSGQHIGWMPTANMSLIIKSGKSRPPIPAWLPEEKLHGFDRWYDDGQAAALSHVPEGNRERVGKGYKEGVNYDPIKDPVRITNLDQELLLPIKEALDHRKIAIKHVVIIHLESTRKDVFPFKKDSHLHSLVLKSHTSNESIDAVNRELSKLTINTEQLTGEVSGFRPADVGGFVPKAGTWRELSKEKGGINIVGAFTGSTMTFKSMVGSHCGAQPLPVDFTVEARGYIYQPCIPDILKLFNHNKKSQRKESRGTTGKDFNSKPWKSVFVQSITDQYDYQDELNEHMGFSEVVVKSTIDNPASKYFPPTEEESNYFGYPETQVKDYMRDLFLDAEKNNERLFLSHFTSSTHHPWNTPESAGENFDFLKRSGWRSEHELNRYLNTIRYGDRWIGQVMDMIEEVGVAQETLVVMIGDHGMAFEEDSPKHSTFENGHISNIRVPLLFHHPSLPRIQLGINATSLSVIPTILDLLMATSSLNTQDTEIASNLIQQYEGQSLARPYKVKKNGRQAWIVSVLNAGGAILSVSSAAVPHRLILPICKAGVYRFTSTTRDPNELHPIEEYSISALAARVAKEFEDEAANWVTDAEKIGKWWVVEQRRRWKFTGASLQDDRTAEELRGAGSIKKEHWWDM</sequence>
<feature type="compositionally biased region" description="Polar residues" evidence="1">
    <location>
        <begin position="148"/>
        <end position="158"/>
    </location>
</feature>
<feature type="transmembrane region" description="Helical" evidence="2">
    <location>
        <begin position="85"/>
        <end position="106"/>
    </location>
</feature>